<proteinExistence type="predicted"/>
<accession>A0ABR8S4Y5</accession>
<dbReference type="InterPro" id="IPR055050">
    <property type="entry name" value="WsaF_C"/>
</dbReference>
<evidence type="ECO:0000313" key="3">
    <source>
        <dbReference type="Proteomes" id="UP000648352"/>
    </source>
</evidence>
<protein>
    <submittedName>
        <fullName evidence="2">Glycosyltransferase family 1 protein</fullName>
    </submittedName>
</protein>
<evidence type="ECO:0000259" key="1">
    <source>
        <dbReference type="Pfam" id="PF22772"/>
    </source>
</evidence>
<reference evidence="2 3" key="1">
    <citation type="submission" date="2020-08" db="EMBL/GenBank/DDBJ databases">
        <title>A Genomic Blueprint of the Chicken Gut Microbiome.</title>
        <authorList>
            <person name="Gilroy R."/>
            <person name="Ravi A."/>
            <person name="Getino M."/>
            <person name="Pursley I."/>
            <person name="Horton D.L."/>
            <person name="Alikhan N.-F."/>
            <person name="Baker D."/>
            <person name="Gharbi K."/>
            <person name="Hall N."/>
            <person name="Watson M."/>
            <person name="Adriaenssens E.M."/>
            <person name="Foster-Nyarko E."/>
            <person name="Jarju S."/>
            <person name="Secka A."/>
            <person name="Antonio M."/>
            <person name="Oren A."/>
            <person name="Chaudhuri R."/>
            <person name="La Ragione R.M."/>
            <person name="Hildebrand F."/>
            <person name="Pallen M.J."/>
        </authorList>
    </citation>
    <scope>NUCLEOTIDE SEQUENCE [LARGE SCALE GENOMIC DNA]</scope>
    <source>
        <strain evidence="2 3">Sa4CUA7</strain>
    </source>
</reference>
<feature type="domain" description="WsaF C-terminal" evidence="1">
    <location>
        <begin position="249"/>
        <end position="370"/>
    </location>
</feature>
<dbReference type="RefSeq" id="WP_191719744.1">
    <property type="nucleotide sequence ID" value="NZ_JACSQP010000009.1"/>
</dbReference>
<keyword evidence="3" id="KW-1185">Reference proteome</keyword>
<organism evidence="2 3">
    <name type="scientific">Microbacterium pullorum</name>
    <dbReference type="NCBI Taxonomy" id="2762236"/>
    <lineage>
        <taxon>Bacteria</taxon>
        <taxon>Bacillati</taxon>
        <taxon>Actinomycetota</taxon>
        <taxon>Actinomycetes</taxon>
        <taxon>Micrococcales</taxon>
        <taxon>Microbacteriaceae</taxon>
        <taxon>Microbacterium</taxon>
    </lineage>
</organism>
<sequence length="413" mass="44957">MSGPLLPRWTGPHGPVGLARRLAHKGPRLTAQTLVRKLADRLDVAELDFPLLDGDVYDSVRATARTASERAALAAGSRVAWLVVPPGVGSGGHTTLFRMIQAAERAGIVNTLLLYDRYRGDMRLHEERIRAGWPWLTCEIAAVPQQLQGFDAYVASSWQTAHVLGARAEGAPGSRHYFVQDFEPYFHPRGALYSLAEDSYRFGFHMIALGPMVGTAIGAATGTSPSVVPFGADTVVYRLLPERPPREGVAFFAKRGNDRRGFRIADLALREFQSRHPQVPIHVYGDEVREQGRNVVNHGYLSPDDLNRLYNSVVAGLVLSFTNVSLIPAELAAAGAIPVLNEHTDARHTFDNPEAVWAAATPTAIADALERTVMNPDGAVHERAAAWRTPSWDDTSAELVGLLMSPDRTAPVG</sequence>
<dbReference type="SUPFAM" id="SSF53756">
    <property type="entry name" value="UDP-Glycosyltransferase/glycogen phosphorylase"/>
    <property type="match status" value="1"/>
</dbReference>
<dbReference type="Gene3D" id="3.40.50.11090">
    <property type="match status" value="1"/>
</dbReference>
<dbReference type="EMBL" id="JACSQP010000009">
    <property type="protein sequence ID" value="MBD7958551.1"/>
    <property type="molecule type" value="Genomic_DNA"/>
</dbReference>
<gene>
    <name evidence="2" type="ORF">H9651_12950</name>
</gene>
<name>A0ABR8S4Y5_9MICO</name>
<comment type="caution">
    <text evidence="2">The sequence shown here is derived from an EMBL/GenBank/DDBJ whole genome shotgun (WGS) entry which is preliminary data.</text>
</comment>
<dbReference type="Pfam" id="PF22772">
    <property type="entry name" value="WsaF_C"/>
    <property type="match status" value="1"/>
</dbReference>
<dbReference type="Gene3D" id="3.40.50.2000">
    <property type="entry name" value="Glycogen Phosphorylase B"/>
    <property type="match status" value="1"/>
</dbReference>
<dbReference type="Proteomes" id="UP000648352">
    <property type="component" value="Unassembled WGS sequence"/>
</dbReference>
<evidence type="ECO:0000313" key="2">
    <source>
        <dbReference type="EMBL" id="MBD7958551.1"/>
    </source>
</evidence>